<comment type="caution">
    <text evidence="1">The sequence shown here is derived from an EMBL/GenBank/DDBJ whole genome shotgun (WGS) entry which is preliminary data.</text>
</comment>
<sequence>VAPSDQSLHFEELQLLDDDIVIQPRLQDEEGMLTPSTPDTPIKILLNLIQKLMTFSQCLRRLLYLSIHLKLILLTVLCLRQ</sequence>
<keyword evidence="2" id="KW-1185">Reference proteome</keyword>
<dbReference type="Proteomes" id="UP000823775">
    <property type="component" value="Unassembled WGS sequence"/>
</dbReference>
<feature type="non-terminal residue" evidence="1">
    <location>
        <position position="1"/>
    </location>
</feature>
<dbReference type="EMBL" id="JACEIK010000058">
    <property type="protein sequence ID" value="MCD7448315.1"/>
    <property type="molecule type" value="Genomic_DNA"/>
</dbReference>
<accession>A0ABS8RNC6</accession>
<protein>
    <submittedName>
        <fullName evidence="1">Uncharacterized protein</fullName>
    </submittedName>
</protein>
<reference evidence="1 2" key="1">
    <citation type="journal article" date="2021" name="BMC Genomics">
        <title>Datura genome reveals duplications of psychoactive alkaloid biosynthetic genes and high mutation rate following tissue culture.</title>
        <authorList>
            <person name="Rajewski A."/>
            <person name="Carter-House D."/>
            <person name="Stajich J."/>
            <person name="Litt A."/>
        </authorList>
    </citation>
    <scope>NUCLEOTIDE SEQUENCE [LARGE SCALE GENOMIC DNA]</scope>
    <source>
        <strain evidence="1">AR-01</strain>
    </source>
</reference>
<evidence type="ECO:0000313" key="2">
    <source>
        <dbReference type="Proteomes" id="UP000823775"/>
    </source>
</evidence>
<proteinExistence type="predicted"/>
<evidence type="ECO:0000313" key="1">
    <source>
        <dbReference type="EMBL" id="MCD7448315.1"/>
    </source>
</evidence>
<organism evidence="1 2">
    <name type="scientific">Datura stramonium</name>
    <name type="common">Jimsonweed</name>
    <name type="synonym">Common thornapple</name>
    <dbReference type="NCBI Taxonomy" id="4076"/>
    <lineage>
        <taxon>Eukaryota</taxon>
        <taxon>Viridiplantae</taxon>
        <taxon>Streptophyta</taxon>
        <taxon>Embryophyta</taxon>
        <taxon>Tracheophyta</taxon>
        <taxon>Spermatophyta</taxon>
        <taxon>Magnoliopsida</taxon>
        <taxon>eudicotyledons</taxon>
        <taxon>Gunneridae</taxon>
        <taxon>Pentapetalae</taxon>
        <taxon>asterids</taxon>
        <taxon>lamiids</taxon>
        <taxon>Solanales</taxon>
        <taxon>Solanaceae</taxon>
        <taxon>Solanoideae</taxon>
        <taxon>Datureae</taxon>
        <taxon>Datura</taxon>
    </lineage>
</organism>
<gene>
    <name evidence="1" type="ORF">HAX54_040756</name>
</gene>
<name>A0ABS8RNC6_DATST</name>